<evidence type="ECO:0000256" key="2">
    <source>
        <dbReference type="SAM" id="SignalP"/>
    </source>
</evidence>
<gene>
    <name evidence="3" type="ORF">TCM_031341</name>
</gene>
<feature type="region of interest" description="Disordered" evidence="1">
    <location>
        <begin position="29"/>
        <end position="62"/>
    </location>
</feature>
<evidence type="ECO:0000313" key="3">
    <source>
        <dbReference type="EMBL" id="EOY12823.1"/>
    </source>
</evidence>
<dbReference type="AlphaFoldDB" id="A0A061F7G9"/>
<accession>A0A061F7G9</accession>
<evidence type="ECO:0000256" key="1">
    <source>
        <dbReference type="SAM" id="MobiDB-lite"/>
    </source>
</evidence>
<sequence length="62" mass="6600">MKALFLIVCILLASTPFIATSTMARKLQGGQPIDTMHKPPRHLPDQFKPPGGGGPINPPPTP</sequence>
<name>A0A061F7G9_THECC</name>
<dbReference type="Proteomes" id="UP000026915">
    <property type="component" value="Chromosome 7"/>
</dbReference>
<feature type="chain" id="PRO_5001598128" evidence="2">
    <location>
        <begin position="21"/>
        <end position="62"/>
    </location>
</feature>
<reference evidence="3 4" key="1">
    <citation type="journal article" date="2013" name="Genome Biol.">
        <title>The genome sequence of the most widely cultivated cacao type and its use to identify candidate genes regulating pod color.</title>
        <authorList>
            <person name="Motamayor J.C."/>
            <person name="Mockaitis K."/>
            <person name="Schmutz J."/>
            <person name="Haiminen N."/>
            <person name="Iii D.L."/>
            <person name="Cornejo O."/>
            <person name="Findley S.D."/>
            <person name="Zheng P."/>
            <person name="Utro F."/>
            <person name="Royaert S."/>
            <person name="Saski C."/>
            <person name="Jenkins J."/>
            <person name="Podicheti R."/>
            <person name="Zhao M."/>
            <person name="Scheffler B.E."/>
            <person name="Stack J.C."/>
            <person name="Feltus F.A."/>
            <person name="Mustiga G.M."/>
            <person name="Amores F."/>
            <person name="Phillips W."/>
            <person name="Marelli J.P."/>
            <person name="May G.D."/>
            <person name="Shapiro H."/>
            <person name="Ma J."/>
            <person name="Bustamante C.D."/>
            <person name="Schnell R.J."/>
            <person name="Main D."/>
            <person name="Gilbert D."/>
            <person name="Parida L."/>
            <person name="Kuhn D.N."/>
        </authorList>
    </citation>
    <scope>NUCLEOTIDE SEQUENCE [LARGE SCALE GENOMIC DNA]</scope>
    <source>
        <strain evidence="4">cv. Matina 1-6</strain>
    </source>
</reference>
<organism evidence="3 4">
    <name type="scientific">Theobroma cacao</name>
    <name type="common">Cacao</name>
    <name type="synonym">Cocoa</name>
    <dbReference type="NCBI Taxonomy" id="3641"/>
    <lineage>
        <taxon>Eukaryota</taxon>
        <taxon>Viridiplantae</taxon>
        <taxon>Streptophyta</taxon>
        <taxon>Embryophyta</taxon>
        <taxon>Tracheophyta</taxon>
        <taxon>Spermatophyta</taxon>
        <taxon>Magnoliopsida</taxon>
        <taxon>eudicotyledons</taxon>
        <taxon>Gunneridae</taxon>
        <taxon>Pentapetalae</taxon>
        <taxon>rosids</taxon>
        <taxon>malvids</taxon>
        <taxon>Malvales</taxon>
        <taxon>Malvaceae</taxon>
        <taxon>Byttnerioideae</taxon>
        <taxon>Theobroma</taxon>
    </lineage>
</organism>
<dbReference type="InParanoid" id="A0A061F7G9"/>
<dbReference type="EMBL" id="CM001885">
    <property type="protein sequence ID" value="EOY12823.1"/>
    <property type="molecule type" value="Genomic_DNA"/>
</dbReference>
<keyword evidence="2" id="KW-0732">Signal</keyword>
<evidence type="ECO:0000313" key="4">
    <source>
        <dbReference type="Proteomes" id="UP000026915"/>
    </source>
</evidence>
<protein>
    <submittedName>
        <fullName evidence="3">Uncharacterized protein</fullName>
    </submittedName>
</protein>
<proteinExistence type="predicted"/>
<feature type="signal peptide" evidence="2">
    <location>
        <begin position="1"/>
        <end position="20"/>
    </location>
</feature>
<dbReference type="Gramene" id="EOY12823">
    <property type="protein sequence ID" value="EOY12823"/>
    <property type="gene ID" value="TCM_031341"/>
</dbReference>
<dbReference type="HOGENOM" id="CLU_2908645_0_0_1"/>
<keyword evidence="4" id="KW-1185">Reference proteome</keyword>